<dbReference type="Gene3D" id="4.10.280.10">
    <property type="entry name" value="Helix-loop-helix DNA-binding domain"/>
    <property type="match status" value="1"/>
</dbReference>
<dbReference type="SUPFAM" id="SSF47459">
    <property type="entry name" value="HLH, helix-loop-helix DNA-binding domain"/>
    <property type="match status" value="1"/>
</dbReference>
<gene>
    <name evidence="7" type="ORF">L203_102443</name>
</gene>
<keyword evidence="3" id="KW-0804">Transcription</keyword>
<organism evidence="7 8">
    <name type="scientific">Cryptococcus depauperatus CBS 7841</name>
    <dbReference type="NCBI Taxonomy" id="1295531"/>
    <lineage>
        <taxon>Eukaryota</taxon>
        <taxon>Fungi</taxon>
        <taxon>Dikarya</taxon>
        <taxon>Basidiomycota</taxon>
        <taxon>Agaricomycotina</taxon>
        <taxon>Tremellomycetes</taxon>
        <taxon>Tremellales</taxon>
        <taxon>Cryptococcaceae</taxon>
        <taxon>Cryptococcus</taxon>
    </lineage>
</organism>
<dbReference type="GeneID" id="91086655"/>
<evidence type="ECO:0000256" key="5">
    <source>
        <dbReference type="SAM" id="MobiDB-lite"/>
    </source>
</evidence>
<dbReference type="PANTHER" id="PTHR46117:SF3">
    <property type="entry name" value="FI24210P1"/>
    <property type="match status" value="1"/>
</dbReference>
<dbReference type="GO" id="GO:0005634">
    <property type="term" value="C:nucleus"/>
    <property type="evidence" value="ECO:0007669"/>
    <property type="project" value="UniProtKB-SubCell"/>
</dbReference>
<dbReference type="RefSeq" id="XP_066067966.1">
    <property type="nucleotide sequence ID" value="XM_066211869.1"/>
</dbReference>
<dbReference type="InterPro" id="IPR011598">
    <property type="entry name" value="bHLH_dom"/>
</dbReference>
<reference evidence="7" key="2">
    <citation type="journal article" date="2022" name="Elife">
        <title>Obligate sexual reproduction of a homothallic fungus closely related to the Cryptococcus pathogenic species complex.</title>
        <authorList>
            <person name="Passer A.R."/>
            <person name="Clancey S.A."/>
            <person name="Shea T."/>
            <person name="David-Palma M."/>
            <person name="Averette A.F."/>
            <person name="Boekhout T."/>
            <person name="Porcel B.M."/>
            <person name="Nowrousian M."/>
            <person name="Cuomo C.A."/>
            <person name="Sun S."/>
            <person name="Heitman J."/>
            <person name="Coelho M.A."/>
        </authorList>
    </citation>
    <scope>NUCLEOTIDE SEQUENCE</scope>
    <source>
        <strain evidence="7">CBS 7841</strain>
    </source>
</reference>
<dbReference type="EMBL" id="CP143786">
    <property type="protein sequence ID" value="WVN87266.1"/>
    <property type="molecule type" value="Genomic_DNA"/>
</dbReference>
<dbReference type="SMART" id="SM00353">
    <property type="entry name" value="HLH"/>
    <property type="match status" value="1"/>
</dbReference>
<evidence type="ECO:0000313" key="7">
    <source>
        <dbReference type="EMBL" id="WVN87266.1"/>
    </source>
</evidence>
<dbReference type="GO" id="GO:0046983">
    <property type="term" value="F:protein dimerization activity"/>
    <property type="evidence" value="ECO:0007669"/>
    <property type="project" value="InterPro"/>
</dbReference>
<dbReference type="InterPro" id="IPR036638">
    <property type="entry name" value="HLH_DNA-bd_sf"/>
</dbReference>
<name>A0AAJ8JRY2_9TREE</name>
<comment type="subcellular location">
    <subcellularLocation>
        <location evidence="1">Nucleus</location>
    </subcellularLocation>
</comment>
<accession>A0AAJ8JRY2</accession>
<dbReference type="GO" id="GO:0000981">
    <property type="term" value="F:DNA-binding transcription factor activity, RNA polymerase II-specific"/>
    <property type="evidence" value="ECO:0007669"/>
    <property type="project" value="TreeGrafter"/>
</dbReference>
<feature type="compositionally biased region" description="Polar residues" evidence="5">
    <location>
        <begin position="466"/>
        <end position="493"/>
    </location>
</feature>
<evidence type="ECO:0000256" key="4">
    <source>
        <dbReference type="ARBA" id="ARBA00023242"/>
    </source>
</evidence>
<reference evidence="7" key="1">
    <citation type="submission" date="2016-06" db="EMBL/GenBank/DDBJ databases">
        <authorList>
            <person name="Cuomo C."/>
            <person name="Litvintseva A."/>
            <person name="Heitman J."/>
            <person name="Chen Y."/>
            <person name="Sun S."/>
            <person name="Springer D."/>
            <person name="Dromer F."/>
            <person name="Young S."/>
            <person name="Zeng Q."/>
            <person name="Chapman S."/>
            <person name="Gujja S."/>
            <person name="Saif S."/>
            <person name="Birren B."/>
        </authorList>
    </citation>
    <scope>NUCLEOTIDE SEQUENCE</scope>
    <source>
        <strain evidence="7">CBS 7841</strain>
    </source>
</reference>
<feature type="compositionally biased region" description="Basic and acidic residues" evidence="5">
    <location>
        <begin position="428"/>
        <end position="440"/>
    </location>
</feature>
<dbReference type="GO" id="GO:0000978">
    <property type="term" value="F:RNA polymerase II cis-regulatory region sequence-specific DNA binding"/>
    <property type="evidence" value="ECO:0007669"/>
    <property type="project" value="TreeGrafter"/>
</dbReference>
<evidence type="ECO:0000256" key="2">
    <source>
        <dbReference type="ARBA" id="ARBA00023015"/>
    </source>
</evidence>
<dbReference type="KEGG" id="cdep:91086655"/>
<dbReference type="AlphaFoldDB" id="A0AAJ8JRY2"/>
<dbReference type="CDD" id="cd11387">
    <property type="entry name" value="bHLHzip_USF_MITF"/>
    <property type="match status" value="1"/>
</dbReference>
<feature type="compositionally biased region" description="Basic and acidic residues" evidence="5">
    <location>
        <begin position="526"/>
        <end position="538"/>
    </location>
</feature>
<evidence type="ECO:0000256" key="3">
    <source>
        <dbReference type="ARBA" id="ARBA00023163"/>
    </source>
</evidence>
<dbReference type="Proteomes" id="UP000094043">
    <property type="component" value="Chromosome 3"/>
</dbReference>
<dbReference type="Pfam" id="PF00010">
    <property type="entry name" value="HLH"/>
    <property type="match status" value="1"/>
</dbReference>
<keyword evidence="2" id="KW-0805">Transcription regulation</keyword>
<evidence type="ECO:0000313" key="8">
    <source>
        <dbReference type="Proteomes" id="UP000094043"/>
    </source>
</evidence>
<proteinExistence type="predicted"/>
<feature type="compositionally biased region" description="Low complexity" evidence="5">
    <location>
        <begin position="118"/>
        <end position="136"/>
    </location>
</feature>
<protein>
    <recommendedName>
        <fullName evidence="6">BHLH domain-containing protein</fullName>
    </recommendedName>
</protein>
<keyword evidence="4" id="KW-0539">Nucleus</keyword>
<sequence length="538" mass="59782">MSITKTEGFTIPGMAHNPARPSFHRPFSDGSMTVETDLLASLMSGAPPQPQSNERGQYPHIALPYHFSQSMPVRQHSFDYSMPSPLSTGITLSEHFRAPTFNPLKFGNEHPEPPINIPTPASNANNSPNPQRRSSSVGKAPPNKTRQNRKSMNDVRPARGAIVRNPRTSSQGPHKPMALRVGLDTHVEGELTDSISPPEFGGTSFGLAIPRNDSMPDGASWGSGSVPSMVPGSFGSFDTNDDVIVDSPVTPVKPLMSFGADDSYKKQRRRECHNLVEKRRREHINAKIEELGSLLPDKYNQVEEPEEEDEEGEEKKNKKKKKKGVISAKSQKDAAHCKGRILTQSVNYIRDLRQMNDTQANRISQLEALLVNLGINSDDSPENHNLADGSFARQNHNSVFWLNGNDHNVNRYDNKEAGYNLQAMRPSPEPERPFPFEYDTRPWTSDSPAPGPEATNGDVYMPYEPSPSSTNNSREPVRRMSQSGSSDVDQNPLSPLENINRGRPRGRMRQDSQADLQVGMSGLFRAENRDDSSAELRW</sequence>
<feature type="region of interest" description="Disordered" evidence="5">
    <location>
        <begin position="295"/>
        <end position="332"/>
    </location>
</feature>
<evidence type="ECO:0000256" key="1">
    <source>
        <dbReference type="ARBA" id="ARBA00004123"/>
    </source>
</evidence>
<keyword evidence="8" id="KW-1185">Reference proteome</keyword>
<evidence type="ECO:0000259" key="6">
    <source>
        <dbReference type="PROSITE" id="PS50888"/>
    </source>
</evidence>
<dbReference type="PROSITE" id="PS50888">
    <property type="entry name" value="BHLH"/>
    <property type="match status" value="1"/>
</dbReference>
<dbReference type="PANTHER" id="PTHR46117">
    <property type="entry name" value="FI24210P1"/>
    <property type="match status" value="1"/>
</dbReference>
<dbReference type="InterPro" id="IPR051732">
    <property type="entry name" value="USF"/>
</dbReference>
<feature type="compositionally biased region" description="Acidic residues" evidence="5">
    <location>
        <begin position="303"/>
        <end position="312"/>
    </location>
</feature>
<feature type="region of interest" description="Disordered" evidence="5">
    <location>
        <begin position="422"/>
        <end position="538"/>
    </location>
</feature>
<feature type="domain" description="BHLH" evidence="6">
    <location>
        <begin position="268"/>
        <end position="352"/>
    </location>
</feature>
<feature type="region of interest" description="Disordered" evidence="5">
    <location>
        <begin position="101"/>
        <end position="177"/>
    </location>
</feature>
<reference evidence="7" key="3">
    <citation type="submission" date="2024-01" db="EMBL/GenBank/DDBJ databases">
        <authorList>
            <person name="Coelho M.A."/>
            <person name="David-Palma M."/>
            <person name="Shea T."/>
            <person name="Sun S."/>
            <person name="Cuomo C.A."/>
            <person name="Heitman J."/>
        </authorList>
    </citation>
    <scope>NUCLEOTIDE SEQUENCE</scope>
    <source>
        <strain evidence="7">CBS 7841</strain>
    </source>
</reference>